<comment type="caution">
    <text evidence="1">The sequence shown here is derived from an EMBL/GenBank/DDBJ whole genome shotgun (WGS) entry which is preliminary data.</text>
</comment>
<name>A0ABT0FNU1_9ACTN</name>
<proteinExistence type="predicted"/>
<keyword evidence="2" id="KW-1185">Reference proteome</keyword>
<evidence type="ECO:0000313" key="1">
    <source>
        <dbReference type="EMBL" id="MCK2214014.1"/>
    </source>
</evidence>
<organism evidence="1 2">
    <name type="scientific">Actinomadura luzonensis</name>
    <dbReference type="NCBI Taxonomy" id="2805427"/>
    <lineage>
        <taxon>Bacteria</taxon>
        <taxon>Bacillati</taxon>
        <taxon>Actinomycetota</taxon>
        <taxon>Actinomycetes</taxon>
        <taxon>Streptosporangiales</taxon>
        <taxon>Thermomonosporaceae</taxon>
        <taxon>Actinomadura</taxon>
    </lineage>
</organism>
<protein>
    <submittedName>
        <fullName evidence="1">Uncharacterized protein</fullName>
    </submittedName>
</protein>
<gene>
    <name evidence="1" type="ORF">MF672_009450</name>
</gene>
<dbReference type="EMBL" id="JAKRKC020000001">
    <property type="protein sequence ID" value="MCK2214014.1"/>
    <property type="molecule type" value="Genomic_DNA"/>
</dbReference>
<dbReference type="Proteomes" id="UP001317259">
    <property type="component" value="Unassembled WGS sequence"/>
</dbReference>
<reference evidence="1 2" key="1">
    <citation type="submission" date="2022-04" db="EMBL/GenBank/DDBJ databases">
        <title>Genome draft of Actinomadura sp. ATCC 31491.</title>
        <authorList>
            <person name="Shi X."/>
            <person name="Du Y."/>
        </authorList>
    </citation>
    <scope>NUCLEOTIDE SEQUENCE [LARGE SCALE GENOMIC DNA]</scope>
    <source>
        <strain evidence="1 2">ATCC 31491</strain>
    </source>
</reference>
<evidence type="ECO:0000313" key="2">
    <source>
        <dbReference type="Proteomes" id="UP001317259"/>
    </source>
</evidence>
<sequence length="344" mass="35533">MRVRAAPAAGESSTDAPPVQLAVALPTALPQASTGRATGLTTWLPLPAPNRPSVSLPDDPGAAMCRAAAYVAPPPPPPPPPLCTEEPPLQPAKARPTAATALPQMLTGTVIGATTWLPPPTPASPEVWLPPAPVPVLCTEEPPLQPAVASPKIATALPQTFSGAEMGAVIWLPPSTEALPEVRLPPAPPRPWLRTVAPPLQPASDLPISDTALPQALIGALMGMLTWLPPPTEALPEVLLGMPFLRLSTTVAPPCEEACAEPIAATELPLMSIGRLTGRSTWLPPRTDASPEVSARAVPLPANDMTATARRAAGVDALAHVRMMNAPSGSGGIPERIADVPRPW</sequence>
<accession>A0ABT0FNU1</accession>